<dbReference type="AlphaFoldDB" id="A0A1R0X012"/>
<protein>
    <submittedName>
        <fullName evidence="1">Uncharacterized protein</fullName>
    </submittedName>
</protein>
<dbReference type="Proteomes" id="UP000187465">
    <property type="component" value="Unassembled WGS sequence"/>
</dbReference>
<reference evidence="1 2" key="1">
    <citation type="submission" date="2016-10" db="EMBL/GenBank/DDBJ databases">
        <title>Paenibacillus species isolates.</title>
        <authorList>
            <person name="Beno S.M."/>
        </authorList>
    </citation>
    <scope>NUCLEOTIDE SEQUENCE [LARGE SCALE GENOMIC DNA]</scope>
    <source>
        <strain evidence="1 2">FSL H7-0604</strain>
    </source>
</reference>
<organism evidence="1 2">
    <name type="scientific">Paenibacillus odorifer</name>
    <dbReference type="NCBI Taxonomy" id="189426"/>
    <lineage>
        <taxon>Bacteria</taxon>
        <taxon>Bacillati</taxon>
        <taxon>Bacillota</taxon>
        <taxon>Bacilli</taxon>
        <taxon>Bacillales</taxon>
        <taxon>Paenibacillaceae</taxon>
        <taxon>Paenibacillus</taxon>
    </lineage>
</organism>
<evidence type="ECO:0000313" key="2">
    <source>
        <dbReference type="Proteomes" id="UP000187465"/>
    </source>
</evidence>
<proteinExistence type="predicted"/>
<comment type="caution">
    <text evidence="1">The sequence shown here is derived from an EMBL/GenBank/DDBJ whole genome shotgun (WGS) entry which is preliminary data.</text>
</comment>
<evidence type="ECO:0000313" key="1">
    <source>
        <dbReference type="EMBL" id="OMD25433.1"/>
    </source>
</evidence>
<gene>
    <name evidence="1" type="ORF">BJP51_04065</name>
</gene>
<dbReference type="EMBL" id="MKQP01000045">
    <property type="protein sequence ID" value="OMD25433.1"/>
    <property type="molecule type" value="Genomic_DNA"/>
</dbReference>
<name>A0A1R0X012_9BACL</name>
<accession>A0A1R0X012</accession>
<sequence>MNYKKRKYPDLVSILQNCLDRGCTSEQMQDFIYRARLYNIDRLDMLALIDDLEVRYITSLGEGKEVSVT</sequence>